<protein>
    <submittedName>
        <fullName evidence="5">Uncharacterized protein</fullName>
    </submittedName>
</protein>
<keyword evidence="4" id="KW-0342">GTP-binding</keyword>
<comment type="caution">
    <text evidence="5">The sequence shown here is derived from an EMBL/GenBank/DDBJ whole genome shotgun (WGS) entry which is preliminary data.</text>
</comment>
<dbReference type="Proteomes" id="UP001497480">
    <property type="component" value="Unassembled WGS sequence"/>
</dbReference>
<keyword evidence="2" id="KW-0547">Nucleotide-binding</keyword>
<gene>
    <name evidence="5" type="ORF">LLUT_LOCUS7113</name>
</gene>
<dbReference type="GO" id="GO:0016787">
    <property type="term" value="F:hydrolase activity"/>
    <property type="evidence" value="ECO:0007669"/>
    <property type="project" value="UniProtKB-KW"/>
</dbReference>
<sequence>MVFGQVVIGAPGSGKTTYCNSMSQFLNLVGRSLPTLRFSWTSGTFFSSLKCQECHHKTHEEIEPTVNCSAFD</sequence>
<organism evidence="5 6">
    <name type="scientific">Lupinus luteus</name>
    <name type="common">European yellow lupine</name>
    <dbReference type="NCBI Taxonomy" id="3873"/>
    <lineage>
        <taxon>Eukaryota</taxon>
        <taxon>Viridiplantae</taxon>
        <taxon>Streptophyta</taxon>
        <taxon>Embryophyta</taxon>
        <taxon>Tracheophyta</taxon>
        <taxon>Spermatophyta</taxon>
        <taxon>Magnoliopsida</taxon>
        <taxon>eudicotyledons</taxon>
        <taxon>Gunneridae</taxon>
        <taxon>Pentapetalae</taxon>
        <taxon>rosids</taxon>
        <taxon>fabids</taxon>
        <taxon>Fabales</taxon>
        <taxon>Fabaceae</taxon>
        <taxon>Papilionoideae</taxon>
        <taxon>50 kb inversion clade</taxon>
        <taxon>genistoids sensu lato</taxon>
        <taxon>core genistoids</taxon>
        <taxon>Genisteae</taxon>
        <taxon>Lupinus</taxon>
    </lineage>
</organism>
<dbReference type="InterPro" id="IPR027417">
    <property type="entry name" value="P-loop_NTPase"/>
</dbReference>
<dbReference type="SUPFAM" id="SSF52540">
    <property type="entry name" value="P-loop containing nucleoside triphosphate hydrolases"/>
    <property type="match status" value="1"/>
</dbReference>
<dbReference type="Pfam" id="PF03029">
    <property type="entry name" value="ATP_bind_1"/>
    <property type="match status" value="1"/>
</dbReference>
<name>A0AAV1WAM2_LUPLU</name>
<comment type="similarity">
    <text evidence="1">Belongs to the GPN-loop GTPase family.</text>
</comment>
<evidence type="ECO:0000313" key="6">
    <source>
        <dbReference type="Proteomes" id="UP001497480"/>
    </source>
</evidence>
<keyword evidence="6" id="KW-1185">Reference proteome</keyword>
<dbReference type="GO" id="GO:0005525">
    <property type="term" value="F:GTP binding"/>
    <property type="evidence" value="ECO:0007669"/>
    <property type="project" value="UniProtKB-KW"/>
</dbReference>
<dbReference type="EMBL" id="CAXHTB010000005">
    <property type="protein sequence ID" value="CAL0306053.1"/>
    <property type="molecule type" value="Genomic_DNA"/>
</dbReference>
<proteinExistence type="inferred from homology"/>
<accession>A0AAV1WAM2</accession>
<dbReference type="AlphaFoldDB" id="A0AAV1WAM2"/>
<evidence type="ECO:0000256" key="2">
    <source>
        <dbReference type="ARBA" id="ARBA00022741"/>
    </source>
</evidence>
<evidence type="ECO:0000256" key="4">
    <source>
        <dbReference type="ARBA" id="ARBA00023134"/>
    </source>
</evidence>
<evidence type="ECO:0000313" key="5">
    <source>
        <dbReference type="EMBL" id="CAL0306053.1"/>
    </source>
</evidence>
<reference evidence="5 6" key="1">
    <citation type="submission" date="2024-03" db="EMBL/GenBank/DDBJ databases">
        <authorList>
            <person name="Martinez-Hernandez J."/>
        </authorList>
    </citation>
    <scope>NUCLEOTIDE SEQUENCE [LARGE SCALE GENOMIC DNA]</scope>
</reference>
<dbReference type="Gene3D" id="3.40.50.300">
    <property type="entry name" value="P-loop containing nucleotide triphosphate hydrolases"/>
    <property type="match status" value="1"/>
</dbReference>
<dbReference type="InterPro" id="IPR004130">
    <property type="entry name" value="Gpn"/>
</dbReference>
<evidence type="ECO:0000256" key="3">
    <source>
        <dbReference type="ARBA" id="ARBA00022801"/>
    </source>
</evidence>
<evidence type="ECO:0000256" key="1">
    <source>
        <dbReference type="ARBA" id="ARBA00005290"/>
    </source>
</evidence>
<keyword evidence="3" id="KW-0378">Hydrolase</keyword>